<protein>
    <submittedName>
        <fullName evidence="5">Helix-turn-helix transcriptional regulator</fullName>
    </submittedName>
</protein>
<dbReference type="Gene3D" id="1.10.10.60">
    <property type="entry name" value="Homeodomain-like"/>
    <property type="match status" value="1"/>
</dbReference>
<dbReference type="InterPro" id="IPR011051">
    <property type="entry name" value="RmlC_Cupin_sf"/>
</dbReference>
<dbReference type="InterPro" id="IPR009057">
    <property type="entry name" value="Homeodomain-like_sf"/>
</dbReference>
<dbReference type="PANTHER" id="PTHR11019">
    <property type="entry name" value="HTH-TYPE TRANSCRIPTIONAL REGULATOR NIMR"/>
    <property type="match status" value="1"/>
</dbReference>
<organism evidence="5 6">
    <name type="scientific">Microbacterium marinilacus</name>
    <dbReference type="NCBI Taxonomy" id="415209"/>
    <lineage>
        <taxon>Bacteria</taxon>
        <taxon>Bacillati</taxon>
        <taxon>Actinomycetota</taxon>
        <taxon>Actinomycetes</taxon>
        <taxon>Micrococcales</taxon>
        <taxon>Microbacteriaceae</taxon>
        <taxon>Microbacterium</taxon>
    </lineage>
</organism>
<feature type="compositionally biased region" description="Basic and acidic residues" evidence="3">
    <location>
        <begin position="8"/>
        <end position="18"/>
    </location>
</feature>
<comment type="caution">
    <text evidence="5">The sequence shown here is derived from an EMBL/GenBank/DDBJ whole genome shotgun (WGS) entry which is preliminary data.</text>
</comment>
<accession>A0ABP7BCX4</accession>
<dbReference type="SMART" id="SM00342">
    <property type="entry name" value="HTH_ARAC"/>
    <property type="match status" value="1"/>
</dbReference>
<evidence type="ECO:0000259" key="4">
    <source>
        <dbReference type="PROSITE" id="PS01124"/>
    </source>
</evidence>
<evidence type="ECO:0000313" key="6">
    <source>
        <dbReference type="Proteomes" id="UP001410795"/>
    </source>
</evidence>
<dbReference type="InterPro" id="IPR018060">
    <property type="entry name" value="HTH_AraC"/>
</dbReference>
<sequence>MSRRSARRPPEPDVREPEGSDAPGLRIIPAGYLLTTHFLRLSYLADHIGCREQPHTHSEHVVIWPERSSATVDVEGVQWSLSVGRGVWIPAGVPHTASRALTTPLTATYVEPSAVAGRDHPGQVTSVVVNAATRELLLHLSESPMPRDQRLRAQRVCLELMTAHERPTIELPLPRDPRIARIARMIVQDPADDRSIEQWARITSQSARTIARAFRVETGLTFSQWRTRARLARAVQLLGEGTPVGAVARRVGYATNSAFTATFHRVLKQRPRDFLPHGRASAG</sequence>
<evidence type="ECO:0000256" key="2">
    <source>
        <dbReference type="ARBA" id="ARBA00023163"/>
    </source>
</evidence>
<dbReference type="PROSITE" id="PS01124">
    <property type="entry name" value="HTH_ARAC_FAMILY_2"/>
    <property type="match status" value="1"/>
</dbReference>
<dbReference type="Pfam" id="PF12833">
    <property type="entry name" value="HTH_18"/>
    <property type="match status" value="1"/>
</dbReference>
<dbReference type="SUPFAM" id="SSF46689">
    <property type="entry name" value="Homeodomain-like"/>
    <property type="match status" value="1"/>
</dbReference>
<feature type="region of interest" description="Disordered" evidence="3">
    <location>
        <begin position="1"/>
        <end position="22"/>
    </location>
</feature>
<proteinExistence type="predicted"/>
<evidence type="ECO:0000256" key="1">
    <source>
        <dbReference type="ARBA" id="ARBA00023015"/>
    </source>
</evidence>
<evidence type="ECO:0000313" key="5">
    <source>
        <dbReference type="EMBL" id="GAA3656974.1"/>
    </source>
</evidence>
<keyword evidence="6" id="KW-1185">Reference proteome</keyword>
<dbReference type="Gene3D" id="2.60.120.10">
    <property type="entry name" value="Jelly Rolls"/>
    <property type="match status" value="1"/>
</dbReference>
<dbReference type="SUPFAM" id="SSF51182">
    <property type="entry name" value="RmlC-like cupins"/>
    <property type="match status" value="1"/>
</dbReference>
<gene>
    <name evidence="5" type="ORF">GCM10022202_16550</name>
</gene>
<evidence type="ECO:0000256" key="3">
    <source>
        <dbReference type="SAM" id="MobiDB-lite"/>
    </source>
</evidence>
<dbReference type="PANTHER" id="PTHR11019:SF199">
    <property type="entry name" value="HTH-TYPE TRANSCRIPTIONAL REGULATOR NIMR"/>
    <property type="match status" value="1"/>
</dbReference>
<dbReference type="Proteomes" id="UP001410795">
    <property type="component" value="Unassembled WGS sequence"/>
</dbReference>
<reference evidence="6" key="1">
    <citation type="journal article" date="2019" name="Int. J. Syst. Evol. Microbiol.">
        <title>The Global Catalogue of Microorganisms (GCM) 10K type strain sequencing project: providing services to taxonomists for standard genome sequencing and annotation.</title>
        <authorList>
            <consortium name="The Broad Institute Genomics Platform"/>
            <consortium name="The Broad Institute Genome Sequencing Center for Infectious Disease"/>
            <person name="Wu L."/>
            <person name="Ma J."/>
        </authorList>
    </citation>
    <scope>NUCLEOTIDE SEQUENCE [LARGE SCALE GENOMIC DNA]</scope>
    <source>
        <strain evidence="6">JCM 16546</strain>
    </source>
</reference>
<dbReference type="RefSeq" id="WP_221858582.1">
    <property type="nucleotide sequence ID" value="NZ_BAAAYV010000006.1"/>
</dbReference>
<dbReference type="EMBL" id="BAAAYV010000006">
    <property type="protein sequence ID" value="GAA3656974.1"/>
    <property type="molecule type" value="Genomic_DNA"/>
</dbReference>
<keyword evidence="2" id="KW-0804">Transcription</keyword>
<feature type="domain" description="HTH araC/xylS-type" evidence="4">
    <location>
        <begin position="180"/>
        <end position="277"/>
    </location>
</feature>
<dbReference type="InterPro" id="IPR014710">
    <property type="entry name" value="RmlC-like_jellyroll"/>
</dbReference>
<keyword evidence="1" id="KW-0805">Transcription regulation</keyword>
<name>A0ABP7BCX4_9MICO</name>